<keyword evidence="4" id="KW-1185">Reference proteome</keyword>
<feature type="transmembrane region" description="Helical" evidence="2">
    <location>
        <begin position="33"/>
        <end position="53"/>
    </location>
</feature>
<keyword evidence="2" id="KW-0472">Membrane</keyword>
<comment type="caution">
    <text evidence="3">The sequence shown here is derived from an EMBL/GenBank/DDBJ whole genome shotgun (WGS) entry which is preliminary data.</text>
</comment>
<evidence type="ECO:0000313" key="3">
    <source>
        <dbReference type="EMBL" id="MBO0654507.1"/>
    </source>
</evidence>
<keyword evidence="2" id="KW-1133">Transmembrane helix</keyword>
<reference evidence="3" key="1">
    <citation type="submission" date="2021-03" db="EMBL/GenBank/DDBJ databases">
        <title>Streptomyces strains.</title>
        <authorList>
            <person name="Lund M.B."/>
            <person name="Toerring T."/>
        </authorList>
    </citation>
    <scope>NUCLEOTIDE SEQUENCE</scope>
    <source>
        <strain evidence="3">JCM 4242</strain>
    </source>
</reference>
<protein>
    <submittedName>
        <fullName evidence="3">Uncharacterized protein</fullName>
    </submittedName>
</protein>
<feature type="transmembrane region" description="Helical" evidence="2">
    <location>
        <begin position="111"/>
        <end position="134"/>
    </location>
</feature>
<name>A0A939JR78_9ACTN</name>
<feature type="transmembrane region" description="Helical" evidence="2">
    <location>
        <begin position="154"/>
        <end position="178"/>
    </location>
</feature>
<sequence>MTHADARPPTKRTSAGRTTERPVPPWAMRIVRLLPLLALPVCLWRLPIGFGYMMGMDVEPLPVGILGGVAYVGALSVLTELAAFACRGLVSWWGEVVPDWVPRLGGKRIPPVVALVPATIAGLFLLFLLVDWVVCTFHLAGFEDGPWDNQGWRILAATVSGLFCSWGLLVPALTYAYWRRRCR</sequence>
<organism evidence="3 4">
    <name type="scientific">Streptomyces triculaminicus</name>
    <dbReference type="NCBI Taxonomy" id="2816232"/>
    <lineage>
        <taxon>Bacteria</taxon>
        <taxon>Bacillati</taxon>
        <taxon>Actinomycetota</taxon>
        <taxon>Actinomycetes</taxon>
        <taxon>Kitasatosporales</taxon>
        <taxon>Streptomycetaceae</taxon>
        <taxon>Streptomyces</taxon>
    </lineage>
</organism>
<accession>A0A939JR78</accession>
<dbReference type="AlphaFoldDB" id="A0A939JR78"/>
<evidence type="ECO:0000256" key="1">
    <source>
        <dbReference type="SAM" id="MobiDB-lite"/>
    </source>
</evidence>
<evidence type="ECO:0000313" key="4">
    <source>
        <dbReference type="Proteomes" id="UP000664781"/>
    </source>
</evidence>
<gene>
    <name evidence="3" type="ORF">J1792_17470</name>
</gene>
<dbReference type="Proteomes" id="UP000664781">
    <property type="component" value="Unassembled WGS sequence"/>
</dbReference>
<evidence type="ECO:0000256" key="2">
    <source>
        <dbReference type="SAM" id="Phobius"/>
    </source>
</evidence>
<keyword evidence="2" id="KW-0812">Transmembrane</keyword>
<proteinExistence type="predicted"/>
<dbReference type="EMBL" id="JAFMOF010000002">
    <property type="protein sequence ID" value="MBO0654507.1"/>
    <property type="molecule type" value="Genomic_DNA"/>
</dbReference>
<feature type="transmembrane region" description="Helical" evidence="2">
    <location>
        <begin position="65"/>
        <end position="90"/>
    </location>
</feature>
<feature type="region of interest" description="Disordered" evidence="1">
    <location>
        <begin position="1"/>
        <end position="21"/>
    </location>
</feature>
<dbReference type="RefSeq" id="WP_086568127.1">
    <property type="nucleotide sequence ID" value="NZ_JAFMOF010000002.1"/>
</dbReference>